<evidence type="ECO:0008006" key="5">
    <source>
        <dbReference type="Google" id="ProtNLM"/>
    </source>
</evidence>
<evidence type="ECO:0000259" key="1">
    <source>
        <dbReference type="Pfam" id="PF00534"/>
    </source>
</evidence>
<dbReference type="AlphaFoldDB" id="A0A1G2KIU2"/>
<dbReference type="Proteomes" id="UP000179023">
    <property type="component" value="Unassembled WGS sequence"/>
</dbReference>
<reference evidence="3 4" key="1">
    <citation type="journal article" date="2016" name="Nat. Commun.">
        <title>Thousands of microbial genomes shed light on interconnected biogeochemical processes in an aquifer system.</title>
        <authorList>
            <person name="Anantharaman K."/>
            <person name="Brown C.T."/>
            <person name="Hug L.A."/>
            <person name="Sharon I."/>
            <person name="Castelle C.J."/>
            <person name="Probst A.J."/>
            <person name="Thomas B.C."/>
            <person name="Singh A."/>
            <person name="Wilkins M.J."/>
            <person name="Karaoz U."/>
            <person name="Brodie E.L."/>
            <person name="Williams K.H."/>
            <person name="Hubbard S.S."/>
            <person name="Banfield J.F."/>
        </authorList>
    </citation>
    <scope>NUCLEOTIDE SEQUENCE [LARGE SCALE GENOMIC DNA]</scope>
</reference>
<feature type="domain" description="Glycosyl transferase family 1" evidence="1">
    <location>
        <begin position="214"/>
        <end position="372"/>
    </location>
</feature>
<gene>
    <name evidence="3" type="ORF">A3C07_03185</name>
</gene>
<accession>A0A1G2KIU2</accession>
<sequence>MSREKILYVITKSVWGGAQKYVYDLATNLPKDRFETVVATGGNGPLVEKLEQALIRTIALPVLQESGGFFEVIFSLINLHALFTLIKILRTERPNIIHLSSSKIGGIGGVAAFIFKLSNFFTFKPRVIFTVHGWPFNEARPWWQRGVVFIGSWFSVLFQNKVVLIDTPDYRTAAKFLPRRKLVLIPNGIGEIDFLPGEEARSFLARKIGRPITSDTVLIGTIAELTRNKGLPILLSAMSRFNLNNNYYRGLTSIVIGEGDERKQLTETIQSSGLSRIISITGSITDAEKYLKGFDIFVLPSLKEGLPYTIMEAMAAGLPIVATNVGGLPDLITHKKEGLLVPPMNPGALGTALAELIENKGQRKMLGARAQEKVQKYFRFETMLTKTIALYRKPR</sequence>
<evidence type="ECO:0000313" key="3">
    <source>
        <dbReference type="EMBL" id="OGZ99349.1"/>
    </source>
</evidence>
<dbReference type="GO" id="GO:0016757">
    <property type="term" value="F:glycosyltransferase activity"/>
    <property type="evidence" value="ECO:0007669"/>
    <property type="project" value="InterPro"/>
</dbReference>
<dbReference type="InterPro" id="IPR001296">
    <property type="entry name" value="Glyco_trans_1"/>
</dbReference>
<dbReference type="Gene3D" id="3.40.50.2000">
    <property type="entry name" value="Glycogen Phosphorylase B"/>
    <property type="match status" value="2"/>
</dbReference>
<dbReference type="STRING" id="1802270.A3C07_03185"/>
<dbReference type="Pfam" id="PF00534">
    <property type="entry name" value="Glycos_transf_1"/>
    <property type="match status" value="1"/>
</dbReference>
<evidence type="ECO:0000313" key="4">
    <source>
        <dbReference type="Proteomes" id="UP000179023"/>
    </source>
</evidence>
<dbReference type="Pfam" id="PF13439">
    <property type="entry name" value="Glyco_transf_4"/>
    <property type="match status" value="1"/>
</dbReference>
<feature type="domain" description="Glycosyltransferase subfamily 4-like N-terminal" evidence="2">
    <location>
        <begin position="15"/>
        <end position="189"/>
    </location>
</feature>
<name>A0A1G2KIU2_9BACT</name>
<proteinExistence type="predicted"/>
<dbReference type="SUPFAM" id="SSF53756">
    <property type="entry name" value="UDP-Glycosyltransferase/glycogen phosphorylase"/>
    <property type="match status" value="1"/>
</dbReference>
<evidence type="ECO:0000259" key="2">
    <source>
        <dbReference type="Pfam" id="PF13439"/>
    </source>
</evidence>
<protein>
    <recommendedName>
        <fullName evidence="5">Glycosyltransferase subfamily 4-like N-terminal domain-containing protein</fullName>
    </recommendedName>
</protein>
<comment type="caution">
    <text evidence="3">The sequence shown here is derived from an EMBL/GenBank/DDBJ whole genome shotgun (WGS) entry which is preliminary data.</text>
</comment>
<dbReference type="InterPro" id="IPR028098">
    <property type="entry name" value="Glyco_trans_4-like_N"/>
</dbReference>
<organism evidence="3 4">
    <name type="scientific">Candidatus Sungbacteria bacterium RIFCSPHIGHO2_02_FULL_47_11</name>
    <dbReference type="NCBI Taxonomy" id="1802270"/>
    <lineage>
        <taxon>Bacteria</taxon>
        <taxon>Candidatus Sungiibacteriota</taxon>
    </lineage>
</organism>
<dbReference type="EMBL" id="MHQI01000041">
    <property type="protein sequence ID" value="OGZ99349.1"/>
    <property type="molecule type" value="Genomic_DNA"/>
</dbReference>
<dbReference type="PANTHER" id="PTHR12526">
    <property type="entry name" value="GLYCOSYLTRANSFERASE"/>
    <property type="match status" value="1"/>
</dbReference>
<dbReference type="PANTHER" id="PTHR12526:SF630">
    <property type="entry name" value="GLYCOSYLTRANSFERASE"/>
    <property type="match status" value="1"/>
</dbReference>